<proteinExistence type="predicted"/>
<keyword evidence="3" id="KW-1185">Reference proteome</keyword>
<feature type="region of interest" description="Disordered" evidence="1">
    <location>
        <begin position="30"/>
        <end position="87"/>
    </location>
</feature>
<dbReference type="EMBL" id="MCFA01000329">
    <property type="protein sequence ID" value="ORX93764.1"/>
    <property type="molecule type" value="Genomic_DNA"/>
</dbReference>
<organism evidence="2 3">
    <name type="scientific">Clohesyomyces aquaticus</name>
    <dbReference type="NCBI Taxonomy" id="1231657"/>
    <lineage>
        <taxon>Eukaryota</taxon>
        <taxon>Fungi</taxon>
        <taxon>Dikarya</taxon>
        <taxon>Ascomycota</taxon>
        <taxon>Pezizomycotina</taxon>
        <taxon>Dothideomycetes</taxon>
        <taxon>Pleosporomycetidae</taxon>
        <taxon>Pleosporales</taxon>
        <taxon>Lindgomycetaceae</taxon>
        <taxon>Clohesyomyces</taxon>
    </lineage>
</organism>
<comment type="caution">
    <text evidence="2">The sequence shown here is derived from an EMBL/GenBank/DDBJ whole genome shotgun (WGS) entry which is preliminary data.</text>
</comment>
<evidence type="ECO:0000313" key="2">
    <source>
        <dbReference type="EMBL" id="ORX93764.1"/>
    </source>
</evidence>
<name>A0A1Y1Y860_9PLEO</name>
<gene>
    <name evidence="2" type="ORF">BCR34DRAFT_230972</name>
</gene>
<dbReference type="Proteomes" id="UP000193144">
    <property type="component" value="Unassembled WGS sequence"/>
</dbReference>
<accession>A0A1Y1Y860</accession>
<protein>
    <submittedName>
        <fullName evidence="2">Uncharacterized protein</fullName>
    </submittedName>
</protein>
<sequence>MLKAFQSLILLYRTNLNLHPMAPSSSCNFPFRSPHRKLRNPRVSPCATPHSPSRLSPPPQHQPCSRLIGKPGKQQRGEHQPSATSRIRRGGALCCHESIPRPCRRSTR</sequence>
<evidence type="ECO:0000256" key="1">
    <source>
        <dbReference type="SAM" id="MobiDB-lite"/>
    </source>
</evidence>
<dbReference type="AlphaFoldDB" id="A0A1Y1Y860"/>
<evidence type="ECO:0000313" key="3">
    <source>
        <dbReference type="Proteomes" id="UP000193144"/>
    </source>
</evidence>
<reference evidence="2 3" key="1">
    <citation type="submission" date="2016-07" db="EMBL/GenBank/DDBJ databases">
        <title>Pervasive Adenine N6-methylation of Active Genes in Fungi.</title>
        <authorList>
            <consortium name="DOE Joint Genome Institute"/>
            <person name="Mondo S.J."/>
            <person name="Dannebaum R.O."/>
            <person name="Kuo R.C."/>
            <person name="Labutti K."/>
            <person name="Haridas S."/>
            <person name="Kuo A."/>
            <person name="Salamov A."/>
            <person name="Ahrendt S.R."/>
            <person name="Lipzen A."/>
            <person name="Sullivan W."/>
            <person name="Andreopoulos W.B."/>
            <person name="Clum A."/>
            <person name="Lindquist E."/>
            <person name="Daum C."/>
            <person name="Ramamoorthy G.K."/>
            <person name="Gryganskyi A."/>
            <person name="Culley D."/>
            <person name="Magnuson J.K."/>
            <person name="James T.Y."/>
            <person name="O'Malley M.A."/>
            <person name="Stajich J.E."/>
            <person name="Spatafora J.W."/>
            <person name="Visel A."/>
            <person name="Grigoriev I.V."/>
        </authorList>
    </citation>
    <scope>NUCLEOTIDE SEQUENCE [LARGE SCALE GENOMIC DNA]</scope>
    <source>
        <strain evidence="2 3">CBS 115471</strain>
    </source>
</reference>